<dbReference type="AlphaFoldDB" id="A0A0F9JM09"/>
<name>A0A0F9JM09_9ZZZZ</name>
<accession>A0A0F9JM09</accession>
<reference evidence="1" key="1">
    <citation type="journal article" date="2015" name="Nature">
        <title>Complex archaea that bridge the gap between prokaryotes and eukaryotes.</title>
        <authorList>
            <person name="Spang A."/>
            <person name="Saw J.H."/>
            <person name="Jorgensen S.L."/>
            <person name="Zaremba-Niedzwiedzka K."/>
            <person name="Martijn J."/>
            <person name="Lind A.E."/>
            <person name="van Eijk R."/>
            <person name="Schleper C."/>
            <person name="Guy L."/>
            <person name="Ettema T.J."/>
        </authorList>
    </citation>
    <scope>NUCLEOTIDE SEQUENCE</scope>
</reference>
<dbReference type="EMBL" id="LAZR01011096">
    <property type="protein sequence ID" value="KKM63441.1"/>
    <property type="molecule type" value="Genomic_DNA"/>
</dbReference>
<proteinExistence type="predicted"/>
<evidence type="ECO:0000313" key="1">
    <source>
        <dbReference type="EMBL" id="KKM63441.1"/>
    </source>
</evidence>
<gene>
    <name evidence="1" type="ORF">LCGC14_1511360</name>
</gene>
<organism evidence="1">
    <name type="scientific">marine sediment metagenome</name>
    <dbReference type="NCBI Taxonomy" id="412755"/>
    <lineage>
        <taxon>unclassified sequences</taxon>
        <taxon>metagenomes</taxon>
        <taxon>ecological metagenomes</taxon>
    </lineage>
</organism>
<protein>
    <submittedName>
        <fullName evidence="1">Uncharacterized protein</fullName>
    </submittedName>
</protein>
<sequence>LNAHGKSSIIREVRLIVNGKIDVISLSGAQYHWLMRDNLEHYIDVAAHTDGRSAVAAGAFTLDMFLPVALNARDVPGLLLLQNEQTEVVLTVEFEALATIASGLDALVGSVVPHLELFSVPVGEKDMPPLSTVHSLIGETMAISAAGDQSYPWPRGNTYLQMIHGLGFGVSGSDGFSRIYCSAAGNQRFFDATPNALDIEHARFRGRARQSGVIPVDLLGSSGLGSYGSSRDVIYSQAITNLKSVITATGSGTLHSIRRELVTLE</sequence>
<feature type="non-terminal residue" evidence="1">
    <location>
        <position position="1"/>
    </location>
</feature>
<comment type="caution">
    <text evidence="1">The sequence shown here is derived from an EMBL/GenBank/DDBJ whole genome shotgun (WGS) entry which is preliminary data.</text>
</comment>